<name>A0A6G1BQR1_9ORYZ</name>
<organism evidence="1 2">
    <name type="scientific">Oryza meyeriana var. granulata</name>
    <dbReference type="NCBI Taxonomy" id="110450"/>
    <lineage>
        <taxon>Eukaryota</taxon>
        <taxon>Viridiplantae</taxon>
        <taxon>Streptophyta</taxon>
        <taxon>Embryophyta</taxon>
        <taxon>Tracheophyta</taxon>
        <taxon>Spermatophyta</taxon>
        <taxon>Magnoliopsida</taxon>
        <taxon>Liliopsida</taxon>
        <taxon>Poales</taxon>
        <taxon>Poaceae</taxon>
        <taxon>BOP clade</taxon>
        <taxon>Oryzoideae</taxon>
        <taxon>Oryzeae</taxon>
        <taxon>Oryzinae</taxon>
        <taxon>Oryza</taxon>
        <taxon>Oryza meyeriana</taxon>
    </lineage>
</organism>
<dbReference type="AlphaFoldDB" id="A0A6G1BQR1"/>
<reference evidence="1 2" key="1">
    <citation type="submission" date="2019-11" db="EMBL/GenBank/DDBJ databases">
        <title>Whole genome sequence of Oryza granulata.</title>
        <authorList>
            <person name="Li W."/>
        </authorList>
    </citation>
    <scope>NUCLEOTIDE SEQUENCE [LARGE SCALE GENOMIC DNA]</scope>
    <source>
        <strain evidence="2">cv. Menghai</strain>
        <tissue evidence="1">Leaf</tissue>
    </source>
</reference>
<dbReference type="EMBL" id="SPHZ02000011">
    <property type="protein sequence ID" value="KAF0890300.1"/>
    <property type="molecule type" value="Genomic_DNA"/>
</dbReference>
<gene>
    <name evidence="1" type="ORF">E2562_002712</name>
</gene>
<protein>
    <submittedName>
        <fullName evidence="1">Uncharacterized protein</fullName>
    </submittedName>
</protein>
<sequence length="68" mass="7505">MGLGEQQARGCPIEEDEETAYGDRRFVCSPVASSPGIVRPADTLKHTAQCSANKAQIRSSRELRERMI</sequence>
<proteinExistence type="predicted"/>
<keyword evidence="2" id="KW-1185">Reference proteome</keyword>
<accession>A0A6G1BQR1</accession>
<evidence type="ECO:0000313" key="1">
    <source>
        <dbReference type="EMBL" id="KAF0890300.1"/>
    </source>
</evidence>
<comment type="caution">
    <text evidence="1">The sequence shown here is derived from an EMBL/GenBank/DDBJ whole genome shotgun (WGS) entry which is preliminary data.</text>
</comment>
<evidence type="ECO:0000313" key="2">
    <source>
        <dbReference type="Proteomes" id="UP000479710"/>
    </source>
</evidence>
<dbReference type="Proteomes" id="UP000479710">
    <property type="component" value="Unassembled WGS sequence"/>
</dbReference>